<evidence type="ECO:0000256" key="1">
    <source>
        <dbReference type="SAM" id="MobiDB-lite"/>
    </source>
</evidence>
<reference evidence="2" key="1">
    <citation type="submission" date="2020-07" db="EMBL/GenBank/DDBJ databases">
        <authorList>
            <person name="Nieuwenhuis M."/>
            <person name="Van De Peppel L.J.J."/>
        </authorList>
    </citation>
    <scope>NUCLEOTIDE SEQUENCE</scope>
    <source>
        <strain evidence="2">AP01</strain>
        <tissue evidence="2">Mycelium</tissue>
    </source>
</reference>
<dbReference type="OrthoDB" id="1431934at2759"/>
<feature type="region of interest" description="Disordered" evidence="1">
    <location>
        <begin position="60"/>
        <end position="104"/>
    </location>
</feature>
<dbReference type="Gene3D" id="1.20.120.1750">
    <property type="match status" value="1"/>
</dbReference>
<sequence>MIQKSEGCRHMTCITSGCNTHFCYQCGGHIIKTTNACEAFLAAEAHFAGGTCEWEIPAVVQHPAPPTPPHAPIAPAHEEDAPPPYRARLSPRQNPGEPYDRAPTPYLERLPELLFSSSPKRPSSSPGNV</sequence>
<evidence type="ECO:0000313" key="3">
    <source>
        <dbReference type="Proteomes" id="UP000775547"/>
    </source>
</evidence>
<keyword evidence="3" id="KW-1185">Reference proteome</keyword>
<name>A0A9P7GBL4_9AGAR</name>
<protein>
    <recommendedName>
        <fullName evidence="4">IBR domain-containing protein</fullName>
    </recommendedName>
</protein>
<feature type="compositionally biased region" description="Low complexity" evidence="1">
    <location>
        <begin position="116"/>
        <end position="129"/>
    </location>
</feature>
<proteinExistence type="predicted"/>
<feature type="compositionally biased region" description="Pro residues" evidence="1">
    <location>
        <begin position="63"/>
        <end position="72"/>
    </location>
</feature>
<evidence type="ECO:0000313" key="2">
    <source>
        <dbReference type="EMBL" id="KAG5647514.1"/>
    </source>
</evidence>
<dbReference type="AlphaFoldDB" id="A0A9P7GBL4"/>
<dbReference type="SUPFAM" id="SSF57850">
    <property type="entry name" value="RING/U-box"/>
    <property type="match status" value="1"/>
</dbReference>
<dbReference type="EMBL" id="JABCKV010000009">
    <property type="protein sequence ID" value="KAG5647514.1"/>
    <property type="molecule type" value="Genomic_DNA"/>
</dbReference>
<organism evidence="2 3">
    <name type="scientific">Asterophora parasitica</name>
    <dbReference type="NCBI Taxonomy" id="117018"/>
    <lineage>
        <taxon>Eukaryota</taxon>
        <taxon>Fungi</taxon>
        <taxon>Dikarya</taxon>
        <taxon>Basidiomycota</taxon>
        <taxon>Agaricomycotina</taxon>
        <taxon>Agaricomycetes</taxon>
        <taxon>Agaricomycetidae</taxon>
        <taxon>Agaricales</taxon>
        <taxon>Tricholomatineae</taxon>
        <taxon>Lyophyllaceae</taxon>
        <taxon>Asterophora</taxon>
    </lineage>
</organism>
<accession>A0A9P7GBL4</accession>
<dbReference type="Proteomes" id="UP000775547">
    <property type="component" value="Unassembled WGS sequence"/>
</dbReference>
<gene>
    <name evidence="2" type="ORF">DXG03_009451</name>
</gene>
<reference evidence="2" key="2">
    <citation type="submission" date="2021-10" db="EMBL/GenBank/DDBJ databases">
        <title>Phylogenomics reveals ancestral predisposition of the termite-cultivated fungus Termitomyces towards a domesticated lifestyle.</title>
        <authorList>
            <person name="Auxier B."/>
            <person name="Grum-Grzhimaylo A."/>
            <person name="Cardenas M.E."/>
            <person name="Lodge J.D."/>
            <person name="Laessoe T."/>
            <person name="Pedersen O."/>
            <person name="Smith M.E."/>
            <person name="Kuyper T.W."/>
            <person name="Franco-Molano E.A."/>
            <person name="Baroni T.J."/>
            <person name="Aanen D.K."/>
        </authorList>
    </citation>
    <scope>NUCLEOTIDE SEQUENCE</scope>
    <source>
        <strain evidence="2">AP01</strain>
        <tissue evidence="2">Mycelium</tissue>
    </source>
</reference>
<feature type="region of interest" description="Disordered" evidence="1">
    <location>
        <begin position="110"/>
        <end position="129"/>
    </location>
</feature>
<evidence type="ECO:0008006" key="4">
    <source>
        <dbReference type="Google" id="ProtNLM"/>
    </source>
</evidence>
<comment type="caution">
    <text evidence="2">The sequence shown here is derived from an EMBL/GenBank/DDBJ whole genome shotgun (WGS) entry which is preliminary data.</text>
</comment>